<dbReference type="EMBL" id="KN848752">
    <property type="protein sequence ID" value="KIR77381.1"/>
    <property type="molecule type" value="Genomic_DNA"/>
</dbReference>
<dbReference type="Proteomes" id="UP000054272">
    <property type="component" value="Unassembled WGS sequence"/>
</dbReference>
<evidence type="ECO:0000313" key="1">
    <source>
        <dbReference type="EMBL" id="KIR77381.1"/>
    </source>
</evidence>
<organism evidence="1 2">
    <name type="scientific">Cryptococcus gattii EJB2</name>
    <dbReference type="NCBI Taxonomy" id="1296103"/>
    <lineage>
        <taxon>Eukaryota</taxon>
        <taxon>Fungi</taxon>
        <taxon>Dikarya</taxon>
        <taxon>Basidiomycota</taxon>
        <taxon>Agaricomycotina</taxon>
        <taxon>Tremellomycetes</taxon>
        <taxon>Tremellales</taxon>
        <taxon>Cryptococcaceae</taxon>
        <taxon>Cryptococcus</taxon>
        <taxon>Cryptococcus gattii species complex</taxon>
    </lineage>
</organism>
<proteinExistence type="predicted"/>
<protein>
    <submittedName>
        <fullName evidence="1">Uncharacterized protein</fullName>
    </submittedName>
</protein>
<sequence length="196" mass="22574">MGWDRHEKEIWGGQRVPSRLQVLRYTLTCHLSVDIIFTFIYPSPTSDPPTHATIINRSGEVIIDQTSGEYQWQSLNHEIDLPMRAMGEHSSDDIQRPDTGAHCVRGLFDYRYDSTASFFAFFSYNLLYSNDNFTDCRFHFQCSYKKTRRQIRHLTLKAFRATWLFAKQAAADNVSVVGLSYSTLCDAVELAVCVKI</sequence>
<gene>
    <name evidence="1" type="ORF">I306_05575</name>
</gene>
<reference evidence="1 2" key="1">
    <citation type="submission" date="2015-01" db="EMBL/GenBank/DDBJ databases">
        <title>The Genome Sequence of Cryptococcus gattii EJB2.</title>
        <authorList>
            <consortium name="The Broad Institute Genomics Platform"/>
            <person name="Cuomo C."/>
            <person name="Litvintseva A."/>
            <person name="Chen Y."/>
            <person name="Heitman J."/>
            <person name="Sun S."/>
            <person name="Springer D."/>
            <person name="Dromer F."/>
            <person name="Young S."/>
            <person name="Zeng Q."/>
            <person name="Gargeya S."/>
            <person name="Abouelleil A."/>
            <person name="Alvarado L."/>
            <person name="Chapman S.B."/>
            <person name="Gainer-Dewar J."/>
            <person name="Goldberg J."/>
            <person name="Griggs A."/>
            <person name="Gujja S."/>
            <person name="Hansen M."/>
            <person name="Howarth C."/>
            <person name="Imamovic A."/>
            <person name="Larimer J."/>
            <person name="Murphy C."/>
            <person name="Naylor J."/>
            <person name="Pearson M."/>
            <person name="Priest M."/>
            <person name="Roberts A."/>
            <person name="Saif S."/>
            <person name="Shea T."/>
            <person name="Sykes S."/>
            <person name="Wortman J."/>
            <person name="Nusbaum C."/>
            <person name="Birren B."/>
        </authorList>
    </citation>
    <scope>NUCLEOTIDE SEQUENCE [LARGE SCALE GENOMIC DNA]</scope>
    <source>
        <strain evidence="1 2">EJB2</strain>
    </source>
</reference>
<accession>A0ABR5BPX1</accession>
<keyword evidence="2" id="KW-1185">Reference proteome</keyword>
<name>A0ABR5BPX1_9TREE</name>
<evidence type="ECO:0000313" key="2">
    <source>
        <dbReference type="Proteomes" id="UP000054272"/>
    </source>
</evidence>